<dbReference type="PANTHER" id="PTHR13874:SF12">
    <property type="entry name" value="ENDOTHELIN-3A"/>
    <property type="match status" value="1"/>
</dbReference>
<evidence type="ECO:0000256" key="4">
    <source>
        <dbReference type="ARBA" id="ARBA00022858"/>
    </source>
</evidence>
<comment type="subcellular location">
    <subcellularLocation>
        <location evidence="1">Secreted</location>
    </subcellularLocation>
</comment>
<comment type="caution">
    <text evidence="7">The sequence shown here is derived from an EMBL/GenBank/DDBJ whole genome shotgun (WGS) entry which is preliminary data.</text>
</comment>
<dbReference type="GO" id="GO:0006874">
    <property type="term" value="P:intracellular calcium ion homeostasis"/>
    <property type="evidence" value="ECO:0007669"/>
    <property type="project" value="TreeGrafter"/>
</dbReference>
<keyword evidence="4" id="KW-0838">Vasoactive</keyword>
<dbReference type="Pfam" id="PF00322">
    <property type="entry name" value="Endothelin"/>
    <property type="match status" value="1"/>
</dbReference>
<dbReference type="GO" id="GO:0005179">
    <property type="term" value="F:hormone activity"/>
    <property type="evidence" value="ECO:0007669"/>
    <property type="project" value="TreeGrafter"/>
</dbReference>
<dbReference type="EMBL" id="JAAMOB010000020">
    <property type="protein sequence ID" value="KAF4099727.1"/>
    <property type="molecule type" value="Genomic_DNA"/>
</dbReference>
<dbReference type="SMART" id="SM00272">
    <property type="entry name" value="END"/>
    <property type="match status" value="2"/>
</dbReference>
<comment type="similarity">
    <text evidence="2">Belongs to the endothelin/sarafotoxin family.</text>
</comment>
<evidence type="ECO:0000313" key="8">
    <source>
        <dbReference type="Proteomes" id="UP000579812"/>
    </source>
</evidence>
<dbReference type="InterPro" id="IPR019764">
    <property type="entry name" value="Endothelin_toxin_CS"/>
</dbReference>
<dbReference type="PRINTS" id="PR00365">
    <property type="entry name" value="ENDOTHELIN"/>
</dbReference>
<reference evidence="7 8" key="1">
    <citation type="submission" date="2020-04" db="EMBL/GenBank/DDBJ databases">
        <title>Chromosome-level genome assembly of a cyprinid fish Onychostoma macrolepis by integration of Nanopore Sequencing, Bionano and Hi-C technology.</title>
        <authorList>
            <person name="Wang D."/>
        </authorList>
    </citation>
    <scope>NUCLEOTIDE SEQUENCE [LARGE SCALE GENOMIC DNA]</scope>
    <source>
        <strain evidence="7">SWU-2019</strain>
        <tissue evidence="7">Muscle</tissue>
    </source>
</reference>
<dbReference type="GO" id="GO:0003100">
    <property type="term" value="P:regulation of systemic arterial blood pressure by endothelin"/>
    <property type="evidence" value="ECO:0007669"/>
    <property type="project" value="TreeGrafter"/>
</dbReference>
<dbReference type="Proteomes" id="UP000579812">
    <property type="component" value="Unassembled WGS sequence"/>
</dbReference>
<feature type="domain" description="Endothelin-like toxin" evidence="6">
    <location>
        <begin position="114"/>
        <end position="134"/>
    </location>
</feature>
<dbReference type="GO" id="GO:0031708">
    <property type="term" value="F:endothelin B receptor binding"/>
    <property type="evidence" value="ECO:0007669"/>
    <property type="project" value="TreeGrafter"/>
</dbReference>
<evidence type="ECO:0000256" key="2">
    <source>
        <dbReference type="ARBA" id="ARBA00010959"/>
    </source>
</evidence>
<dbReference type="AlphaFoldDB" id="A0A7J6BXK4"/>
<evidence type="ECO:0000256" key="1">
    <source>
        <dbReference type="ARBA" id="ARBA00004613"/>
    </source>
</evidence>
<organism evidence="7 8">
    <name type="scientific">Onychostoma macrolepis</name>
    <dbReference type="NCBI Taxonomy" id="369639"/>
    <lineage>
        <taxon>Eukaryota</taxon>
        <taxon>Metazoa</taxon>
        <taxon>Chordata</taxon>
        <taxon>Craniata</taxon>
        <taxon>Vertebrata</taxon>
        <taxon>Euteleostomi</taxon>
        <taxon>Actinopterygii</taxon>
        <taxon>Neopterygii</taxon>
        <taxon>Teleostei</taxon>
        <taxon>Ostariophysi</taxon>
        <taxon>Cypriniformes</taxon>
        <taxon>Cyprinidae</taxon>
        <taxon>Acrossocheilinae</taxon>
        <taxon>Onychostoma</taxon>
    </lineage>
</organism>
<dbReference type="GO" id="GO:0014826">
    <property type="term" value="P:vein smooth muscle contraction"/>
    <property type="evidence" value="ECO:0007669"/>
    <property type="project" value="TreeGrafter"/>
</dbReference>
<evidence type="ECO:0000256" key="3">
    <source>
        <dbReference type="ARBA" id="ARBA00022525"/>
    </source>
</evidence>
<accession>A0A7J6BXK4</accession>
<evidence type="ECO:0000313" key="7">
    <source>
        <dbReference type="EMBL" id="KAF4099727.1"/>
    </source>
</evidence>
<keyword evidence="3" id="KW-0964">Secreted</keyword>
<sequence length="172" mass="20406">MSEAVSFQLKRRELLDTTHCRKKPFGALKFSFLLHSTSPHRSNCFPGSHANRSPSVNATPQTHRRERRCSCENLKDKECVYFCHIGIVWVDTPSQVIPYGVGSLQMRLRRDVERCQCTDKRDKKCVRFCSYLDLQQEDENASVRRYHPRNYKERYKSRFPRRLRNHKPTQTT</sequence>
<dbReference type="GO" id="GO:0005615">
    <property type="term" value="C:extracellular space"/>
    <property type="evidence" value="ECO:0007669"/>
    <property type="project" value="TreeGrafter"/>
</dbReference>
<keyword evidence="8" id="KW-1185">Reference proteome</keyword>
<feature type="domain" description="Endothelin-like toxin" evidence="6">
    <location>
        <begin position="68"/>
        <end position="89"/>
    </location>
</feature>
<evidence type="ECO:0000256" key="5">
    <source>
        <dbReference type="ARBA" id="ARBA00023322"/>
    </source>
</evidence>
<protein>
    <recommendedName>
        <fullName evidence="6">Endothelin-like toxin domain-containing protein</fullName>
    </recommendedName>
</protein>
<dbReference type="InterPro" id="IPR020475">
    <property type="entry name" value="Endothelin"/>
</dbReference>
<keyword evidence="5" id="KW-0839">Vasoconstrictor</keyword>
<dbReference type="GO" id="GO:0019229">
    <property type="term" value="P:regulation of vasoconstriction"/>
    <property type="evidence" value="ECO:0007669"/>
    <property type="project" value="InterPro"/>
</dbReference>
<proteinExistence type="inferred from homology"/>
<dbReference type="PANTHER" id="PTHR13874">
    <property type="entry name" value="ENDOTHELIN"/>
    <property type="match status" value="1"/>
</dbReference>
<gene>
    <name evidence="7" type="ORF">G5714_019853</name>
</gene>
<evidence type="ECO:0000259" key="6">
    <source>
        <dbReference type="SMART" id="SM00272"/>
    </source>
</evidence>
<dbReference type="PROSITE" id="PS00270">
    <property type="entry name" value="ENDOTHELIN"/>
    <property type="match status" value="2"/>
</dbReference>
<name>A0A7J6BXK4_9TELE</name>
<dbReference type="InterPro" id="IPR001928">
    <property type="entry name" value="Endothln-like_toxin"/>
</dbReference>